<dbReference type="EMBL" id="AP019297">
    <property type="protein sequence ID" value="BBG96062.1"/>
    <property type="molecule type" value="Genomic_DNA"/>
</dbReference>
<sequence length="85" mass="10189">MIRRRRKMKTWKRQRKEEKMVSNEEREAEDWCFICKDGGDLMLCDYNFTESSAKIYVLLVCMLQSMHSLSRLRVLKPPAGLRSLF</sequence>
<dbReference type="AlphaFoldDB" id="A0A4Y1QW26"/>
<protein>
    <submittedName>
        <fullName evidence="1">Uncharacterized protein</fullName>
    </submittedName>
</protein>
<name>A0A4Y1QW26_PRUDU</name>
<evidence type="ECO:0000313" key="1">
    <source>
        <dbReference type="EMBL" id="BBG96062.1"/>
    </source>
</evidence>
<reference evidence="1" key="1">
    <citation type="journal article" date="2019" name="Science">
        <title>Mutation of a bHLH transcription factor allowed almond domestication.</title>
        <authorList>
            <person name="Sanchez-Perez R."/>
            <person name="Pavan S."/>
            <person name="Mazzeo R."/>
            <person name="Moldovan C."/>
            <person name="Aiese Cigliano R."/>
            <person name="Del Cueto J."/>
            <person name="Ricciardi F."/>
            <person name="Lotti C."/>
            <person name="Ricciardi L."/>
            <person name="Dicenta F."/>
            <person name="Lopez-Marques R.L."/>
            <person name="Lindberg Moller B."/>
        </authorList>
    </citation>
    <scope>NUCLEOTIDE SEQUENCE</scope>
</reference>
<accession>A0A4Y1QW26</accession>
<dbReference type="Gene3D" id="3.30.40.10">
    <property type="entry name" value="Zinc/RING finger domain, C3HC4 (zinc finger)"/>
    <property type="match status" value="1"/>
</dbReference>
<dbReference type="InterPro" id="IPR013083">
    <property type="entry name" value="Znf_RING/FYVE/PHD"/>
</dbReference>
<gene>
    <name evidence="1" type="ORF">Prudu_004759</name>
</gene>
<proteinExistence type="predicted"/>
<organism evidence="1">
    <name type="scientific">Prunus dulcis</name>
    <name type="common">Almond</name>
    <name type="synonym">Amygdalus dulcis</name>
    <dbReference type="NCBI Taxonomy" id="3755"/>
    <lineage>
        <taxon>Eukaryota</taxon>
        <taxon>Viridiplantae</taxon>
        <taxon>Streptophyta</taxon>
        <taxon>Embryophyta</taxon>
        <taxon>Tracheophyta</taxon>
        <taxon>Spermatophyta</taxon>
        <taxon>Magnoliopsida</taxon>
        <taxon>eudicotyledons</taxon>
        <taxon>Gunneridae</taxon>
        <taxon>Pentapetalae</taxon>
        <taxon>rosids</taxon>
        <taxon>fabids</taxon>
        <taxon>Rosales</taxon>
        <taxon>Rosaceae</taxon>
        <taxon>Amygdaloideae</taxon>
        <taxon>Amygdaleae</taxon>
        <taxon>Prunus</taxon>
    </lineage>
</organism>